<feature type="domain" description="ABC-type glycine betaine transport system substrate-binding" evidence="2">
    <location>
        <begin position="85"/>
        <end position="341"/>
    </location>
</feature>
<dbReference type="CDD" id="cd13606">
    <property type="entry name" value="PBP2_ProX_like"/>
    <property type="match status" value="1"/>
</dbReference>
<name>A0A1X6WYK8_9MICO</name>
<protein>
    <submittedName>
        <fullName evidence="3">L-proline glycine betaine binding ABC transporter protein ProX (TC 3.A.1.12.1)</fullName>
    </submittedName>
</protein>
<feature type="region of interest" description="Disordered" evidence="1">
    <location>
        <begin position="1"/>
        <end position="36"/>
    </location>
</feature>
<dbReference type="OrthoDB" id="9781705at2"/>
<dbReference type="Gene3D" id="3.40.190.120">
    <property type="entry name" value="Osmoprotection protein (prox), domain 2"/>
    <property type="match status" value="1"/>
</dbReference>
<dbReference type="Proteomes" id="UP000195981">
    <property type="component" value="Unassembled WGS sequence"/>
</dbReference>
<dbReference type="GO" id="GO:0022857">
    <property type="term" value="F:transmembrane transporter activity"/>
    <property type="evidence" value="ECO:0007669"/>
    <property type="project" value="InterPro"/>
</dbReference>
<dbReference type="GO" id="GO:0043190">
    <property type="term" value="C:ATP-binding cassette (ABC) transporter complex"/>
    <property type="evidence" value="ECO:0007669"/>
    <property type="project" value="InterPro"/>
</dbReference>
<organism evidence="3 4">
    <name type="scientific">Brachybacterium nesterenkovii</name>
    <dbReference type="NCBI Taxonomy" id="47847"/>
    <lineage>
        <taxon>Bacteria</taxon>
        <taxon>Bacillati</taxon>
        <taxon>Actinomycetota</taxon>
        <taxon>Actinomycetes</taxon>
        <taxon>Micrococcales</taxon>
        <taxon>Dermabacteraceae</taxon>
        <taxon>Brachybacterium</taxon>
    </lineage>
</organism>
<evidence type="ECO:0000259" key="2">
    <source>
        <dbReference type="Pfam" id="PF04069"/>
    </source>
</evidence>
<dbReference type="AlphaFoldDB" id="A0A1X6WYK8"/>
<proteinExistence type="predicted"/>
<dbReference type="RefSeq" id="WP_087103059.1">
    <property type="nucleotide sequence ID" value="NZ_FWFG01000041.1"/>
</dbReference>
<dbReference type="SUPFAM" id="SSF53850">
    <property type="entry name" value="Periplasmic binding protein-like II"/>
    <property type="match status" value="1"/>
</dbReference>
<reference evidence="3 4" key="1">
    <citation type="submission" date="2017-02" db="EMBL/GenBank/DDBJ databases">
        <authorList>
            <person name="Peterson S.W."/>
        </authorList>
    </citation>
    <scope>NUCLEOTIDE SEQUENCE [LARGE SCALE GENOMIC DNA]</scope>
    <source>
        <strain evidence="3 4">CIP104813</strain>
    </source>
</reference>
<dbReference type="Gene3D" id="3.40.190.10">
    <property type="entry name" value="Periplasmic binding protein-like II"/>
    <property type="match status" value="1"/>
</dbReference>
<gene>
    <name evidence="3" type="ORF">FM110_04460</name>
</gene>
<accession>A0A1X6WYK8</accession>
<evidence type="ECO:0000256" key="1">
    <source>
        <dbReference type="SAM" id="MobiDB-lite"/>
    </source>
</evidence>
<dbReference type="EMBL" id="FWFG01000041">
    <property type="protein sequence ID" value="SLM90017.1"/>
    <property type="molecule type" value="Genomic_DNA"/>
</dbReference>
<evidence type="ECO:0000313" key="3">
    <source>
        <dbReference type="EMBL" id="SLM90017.1"/>
    </source>
</evidence>
<keyword evidence="4" id="KW-1185">Reference proteome</keyword>
<evidence type="ECO:0000313" key="4">
    <source>
        <dbReference type="Proteomes" id="UP000195981"/>
    </source>
</evidence>
<dbReference type="InterPro" id="IPR007210">
    <property type="entry name" value="ABC_Gly_betaine_transp_sub-bd"/>
</dbReference>
<sequence length="346" mass="35669">MTAPHETPADRTALSARAGLPARTDPVAGGGPSRRASLGRRSALGLLGLAPVAALAACSDSDPLAEDSSQSAGGSDGGGSATGALVVGSQAYYSNEIIAELFAQAIETTGTQVERQYQIGQREVYMPELESGAIDVLPEYTGNLLQFYDKEAAAASPDEVAQALAEALPEALRALPHAAATDQDSYTTTSAFAQENSLTSLADLAGVKDLKIAANSEFETRPYGPEGLKKIYGADVSLVPVEDSGGPLTVKALVDGDVQLADIYSADPAIAKNSLVTLEDPESMVLPQNVVPIVSSRIDEKAAAAIKAVTDALSTEELIALNTQSVDEQKASAEIATAWLQAKGLA</sequence>
<dbReference type="Pfam" id="PF04069">
    <property type="entry name" value="OpuAC"/>
    <property type="match status" value="1"/>
</dbReference>